<accession>A0A0C2Y8R4</accession>
<dbReference type="HOGENOM" id="CLU_752384_0_0_1"/>
<dbReference type="InterPro" id="IPR029047">
    <property type="entry name" value="HSP70_peptide-bd_sf"/>
</dbReference>
<dbReference type="Gene3D" id="2.60.34.10">
    <property type="entry name" value="Substrate Binding Domain Of DNAk, Chain A, domain 1"/>
    <property type="match status" value="1"/>
</dbReference>
<reference evidence="3 4" key="1">
    <citation type="submission" date="2014-04" db="EMBL/GenBank/DDBJ databases">
        <authorList>
            <consortium name="DOE Joint Genome Institute"/>
            <person name="Kuo A."/>
            <person name="Gay G."/>
            <person name="Dore J."/>
            <person name="Kohler A."/>
            <person name="Nagy L.G."/>
            <person name="Floudas D."/>
            <person name="Copeland A."/>
            <person name="Barry K.W."/>
            <person name="Cichocki N."/>
            <person name="Veneault-Fourrey C."/>
            <person name="LaButti K."/>
            <person name="Lindquist E.A."/>
            <person name="Lipzen A."/>
            <person name="Lundell T."/>
            <person name="Morin E."/>
            <person name="Murat C."/>
            <person name="Sun H."/>
            <person name="Tunlid A."/>
            <person name="Henrissat B."/>
            <person name="Grigoriev I.V."/>
            <person name="Hibbett D.S."/>
            <person name="Martin F."/>
            <person name="Nordberg H.P."/>
            <person name="Cantor M.N."/>
            <person name="Hua S.X."/>
        </authorList>
    </citation>
    <scope>NUCLEOTIDE SEQUENCE [LARGE SCALE GENOMIC DNA]</scope>
    <source>
        <strain evidence="4">h7</strain>
    </source>
</reference>
<sequence length="381" mass="41557">MPLIAGLAFSGLTTDSPISIVLLSTSDPSFVQVSSSTLGEDLSATAKSLFPSKPVSIRLALPSFLDRPTRKPILQAFKKAELEFPELAEVIQLAHISITTKDHTPRNEILFHFSPTFAICRLVSTFVEEGIRESTPLKQTTVTFDALSPDINAIIAQFVESAQATLAADEKHGTKIERIIVVNPNITSTEATLSTWNQHQQSPIKLVTIGFPSVALEAAKTALNFYESDRRLVIPHIPVIYRIGIVNADGFVYAFIPRHLVVPQSHSATFTTSKDDQTQATVSVVIGESPRGEENLRVGQLVLRDLPKKAKGGLAIRVTVDVNDVADVSVTAEDVESGLSEKTIIRNFLGERHWDELLEALETYELNEEADVGNVNGGLPE</sequence>
<evidence type="ECO:0000313" key="4">
    <source>
        <dbReference type="Proteomes" id="UP000053424"/>
    </source>
</evidence>
<evidence type="ECO:0000313" key="3">
    <source>
        <dbReference type="EMBL" id="KIM37427.1"/>
    </source>
</evidence>
<proteinExistence type="predicted"/>
<evidence type="ECO:0000256" key="2">
    <source>
        <dbReference type="ARBA" id="ARBA00022840"/>
    </source>
</evidence>
<keyword evidence="1" id="KW-0547">Nucleotide-binding</keyword>
<dbReference type="InterPro" id="IPR013126">
    <property type="entry name" value="Hsp_70_fam"/>
</dbReference>
<protein>
    <submittedName>
        <fullName evidence="3">Uncharacterized protein</fullName>
    </submittedName>
</protein>
<evidence type="ECO:0000256" key="1">
    <source>
        <dbReference type="ARBA" id="ARBA00022741"/>
    </source>
</evidence>
<keyword evidence="2" id="KW-0067">ATP-binding</keyword>
<dbReference type="AlphaFoldDB" id="A0A0C2Y8R4"/>
<dbReference type="SUPFAM" id="SSF100920">
    <property type="entry name" value="Heat shock protein 70kD (HSP70), peptide-binding domain"/>
    <property type="match status" value="1"/>
</dbReference>
<dbReference type="GO" id="GO:0140662">
    <property type="term" value="F:ATP-dependent protein folding chaperone"/>
    <property type="evidence" value="ECO:0007669"/>
    <property type="project" value="InterPro"/>
</dbReference>
<gene>
    <name evidence="3" type="ORF">M413DRAFT_30891</name>
</gene>
<dbReference type="STRING" id="686832.A0A0C2Y8R4"/>
<keyword evidence="4" id="KW-1185">Reference proteome</keyword>
<name>A0A0C2Y8R4_HEBCY</name>
<dbReference type="OrthoDB" id="3037355at2759"/>
<dbReference type="GO" id="GO:0005524">
    <property type="term" value="F:ATP binding"/>
    <property type="evidence" value="ECO:0007669"/>
    <property type="project" value="UniProtKB-KW"/>
</dbReference>
<dbReference type="Pfam" id="PF00012">
    <property type="entry name" value="HSP70"/>
    <property type="match status" value="1"/>
</dbReference>
<organism evidence="3 4">
    <name type="scientific">Hebeloma cylindrosporum</name>
    <dbReference type="NCBI Taxonomy" id="76867"/>
    <lineage>
        <taxon>Eukaryota</taxon>
        <taxon>Fungi</taxon>
        <taxon>Dikarya</taxon>
        <taxon>Basidiomycota</taxon>
        <taxon>Agaricomycotina</taxon>
        <taxon>Agaricomycetes</taxon>
        <taxon>Agaricomycetidae</taxon>
        <taxon>Agaricales</taxon>
        <taxon>Agaricineae</taxon>
        <taxon>Hymenogastraceae</taxon>
        <taxon>Hebeloma</taxon>
    </lineage>
</organism>
<dbReference type="Proteomes" id="UP000053424">
    <property type="component" value="Unassembled WGS sequence"/>
</dbReference>
<reference evidence="4" key="2">
    <citation type="submission" date="2015-01" db="EMBL/GenBank/DDBJ databases">
        <title>Evolutionary Origins and Diversification of the Mycorrhizal Mutualists.</title>
        <authorList>
            <consortium name="DOE Joint Genome Institute"/>
            <consortium name="Mycorrhizal Genomics Consortium"/>
            <person name="Kohler A."/>
            <person name="Kuo A."/>
            <person name="Nagy L.G."/>
            <person name="Floudas D."/>
            <person name="Copeland A."/>
            <person name="Barry K.W."/>
            <person name="Cichocki N."/>
            <person name="Veneault-Fourrey C."/>
            <person name="LaButti K."/>
            <person name="Lindquist E.A."/>
            <person name="Lipzen A."/>
            <person name="Lundell T."/>
            <person name="Morin E."/>
            <person name="Murat C."/>
            <person name="Riley R."/>
            <person name="Ohm R."/>
            <person name="Sun H."/>
            <person name="Tunlid A."/>
            <person name="Henrissat B."/>
            <person name="Grigoriev I.V."/>
            <person name="Hibbett D.S."/>
            <person name="Martin F."/>
        </authorList>
    </citation>
    <scope>NUCLEOTIDE SEQUENCE [LARGE SCALE GENOMIC DNA]</scope>
    <source>
        <strain evidence="4">h7</strain>
    </source>
</reference>
<dbReference type="EMBL" id="KN831797">
    <property type="protein sequence ID" value="KIM37427.1"/>
    <property type="molecule type" value="Genomic_DNA"/>
</dbReference>